<dbReference type="Pfam" id="PF04225">
    <property type="entry name" value="LysM_OapA"/>
    <property type="match status" value="1"/>
</dbReference>
<evidence type="ECO:0000256" key="1">
    <source>
        <dbReference type="SAM" id="Phobius"/>
    </source>
</evidence>
<sequence>MRRIAPGKRKTAWDYQSLLHTALRLWRRTPAGAAGGASVFQSLGRQIRGLLSKIWHLPDHYHWMEPLPYAHRRGVLIAIGILLLALLLPYTPPSVPHSPPTDSGPQQETAPLQANLTGEPAAPPSAARQVNWQRYQIASGQTLAQLFRDNNLPVSDVFAMAQVEGRERPLSDLRAGQEVRIQLNSQGMVARLEIDTTDNQTIRFIRQSDGAFQRRP</sequence>
<evidence type="ECO:0000259" key="2">
    <source>
        <dbReference type="Pfam" id="PF04225"/>
    </source>
</evidence>
<dbReference type="AlphaFoldDB" id="A0A5J5FW57"/>
<dbReference type="OrthoDB" id="6398769at2"/>
<feature type="domain" description="Opacity-associated protein A-like N-terminal" evidence="3">
    <location>
        <begin position="63"/>
        <end position="90"/>
    </location>
</feature>
<dbReference type="Proteomes" id="UP000335415">
    <property type="component" value="Unassembled WGS sequence"/>
</dbReference>
<dbReference type="Pfam" id="PF08525">
    <property type="entry name" value="OapA_N"/>
    <property type="match status" value="1"/>
</dbReference>
<accession>A0A5J5FW57</accession>
<dbReference type="InterPro" id="IPR007340">
    <property type="entry name" value="LysM_Opacity-associatedA"/>
</dbReference>
<keyword evidence="5" id="KW-1185">Reference proteome</keyword>
<gene>
    <name evidence="4" type="ORF">FJU30_18385</name>
</gene>
<feature type="transmembrane region" description="Helical" evidence="1">
    <location>
        <begin position="74"/>
        <end position="91"/>
    </location>
</feature>
<evidence type="ECO:0000259" key="3">
    <source>
        <dbReference type="Pfam" id="PF08525"/>
    </source>
</evidence>
<comment type="caution">
    <text evidence="4">The sequence shown here is derived from an EMBL/GenBank/DDBJ whole genome shotgun (WGS) entry which is preliminary data.</text>
</comment>
<reference evidence="4 5" key="1">
    <citation type="submission" date="2019-09" db="EMBL/GenBank/DDBJ databases">
        <authorList>
            <person name="Li Y."/>
        </authorList>
    </citation>
    <scope>NUCLEOTIDE SEQUENCE [LARGE SCALE GENOMIC DNA]</scope>
    <source>
        <strain evidence="4 5">L3-3HA</strain>
    </source>
</reference>
<keyword evidence="1" id="KW-1133">Transmembrane helix</keyword>
<dbReference type="GO" id="GO:0042834">
    <property type="term" value="F:peptidoglycan binding"/>
    <property type="evidence" value="ECO:0007669"/>
    <property type="project" value="InterPro"/>
</dbReference>
<keyword evidence="1" id="KW-0472">Membrane</keyword>
<dbReference type="RefSeq" id="WP_150436424.1">
    <property type="nucleotide sequence ID" value="NZ_VYKJ01000010.1"/>
</dbReference>
<dbReference type="Gene3D" id="3.10.450.350">
    <property type="match status" value="1"/>
</dbReference>
<keyword evidence="1" id="KW-0812">Transmembrane</keyword>
<feature type="domain" description="Opacity-associated protein A LysM-like" evidence="2">
    <location>
        <begin position="131"/>
        <end position="215"/>
    </location>
</feature>
<dbReference type="InterPro" id="IPR013731">
    <property type="entry name" value="OapA_N"/>
</dbReference>
<name>A0A5J5FW57_9GAMM</name>
<proteinExistence type="predicted"/>
<evidence type="ECO:0000313" key="5">
    <source>
        <dbReference type="Proteomes" id="UP000335415"/>
    </source>
</evidence>
<organism evidence="4 5">
    <name type="scientific">Affinibrenneria salicis</name>
    <dbReference type="NCBI Taxonomy" id="2590031"/>
    <lineage>
        <taxon>Bacteria</taxon>
        <taxon>Pseudomonadati</taxon>
        <taxon>Pseudomonadota</taxon>
        <taxon>Gammaproteobacteria</taxon>
        <taxon>Enterobacterales</taxon>
        <taxon>Pectobacteriaceae</taxon>
        <taxon>Affinibrenneria</taxon>
    </lineage>
</organism>
<evidence type="ECO:0000313" key="4">
    <source>
        <dbReference type="EMBL" id="KAA8997725.1"/>
    </source>
</evidence>
<protein>
    <submittedName>
        <fullName evidence="4">Opacity-associated protein A</fullName>
    </submittedName>
</protein>
<dbReference type="EMBL" id="VYKJ01000010">
    <property type="protein sequence ID" value="KAA8997725.1"/>
    <property type="molecule type" value="Genomic_DNA"/>
</dbReference>